<dbReference type="InterPro" id="IPR018085">
    <property type="entry name" value="Ura-DNA_Glyclase_AS"/>
</dbReference>
<dbReference type="NCBIfam" id="NF003591">
    <property type="entry name" value="PRK05254.1-4"/>
    <property type="match status" value="1"/>
</dbReference>
<evidence type="ECO:0000256" key="3">
    <source>
        <dbReference type="ARBA" id="ARBA00008184"/>
    </source>
</evidence>
<dbReference type="PANTHER" id="PTHR11264:SF0">
    <property type="entry name" value="URACIL-DNA GLYCOSYLASE"/>
    <property type="match status" value="1"/>
</dbReference>
<evidence type="ECO:0000313" key="14">
    <source>
        <dbReference type="Proteomes" id="UP001560573"/>
    </source>
</evidence>
<evidence type="ECO:0000256" key="6">
    <source>
        <dbReference type="ARBA" id="ARBA00022763"/>
    </source>
</evidence>
<evidence type="ECO:0000256" key="7">
    <source>
        <dbReference type="ARBA" id="ARBA00022801"/>
    </source>
</evidence>
<keyword evidence="14" id="KW-1185">Reference proteome</keyword>
<dbReference type="SMART" id="SM00986">
    <property type="entry name" value="UDG"/>
    <property type="match status" value="1"/>
</dbReference>
<dbReference type="SUPFAM" id="SSF52141">
    <property type="entry name" value="Uracil-DNA glycosylase-like"/>
    <property type="match status" value="1"/>
</dbReference>
<dbReference type="GO" id="GO:0004844">
    <property type="term" value="F:uracil DNA N-glycosylase activity"/>
    <property type="evidence" value="ECO:0007669"/>
    <property type="project" value="UniProtKB-EC"/>
</dbReference>
<comment type="subcellular location">
    <subcellularLocation>
        <location evidence="9">Cytoplasm</location>
    </subcellularLocation>
</comment>
<evidence type="ECO:0000256" key="1">
    <source>
        <dbReference type="ARBA" id="ARBA00001400"/>
    </source>
</evidence>
<dbReference type="SMART" id="SM00987">
    <property type="entry name" value="UreE_C"/>
    <property type="match status" value="1"/>
</dbReference>
<dbReference type="RefSeq" id="WP_369328608.1">
    <property type="nucleotide sequence ID" value="NZ_JAULBC010000002.1"/>
</dbReference>
<keyword evidence="9" id="KW-0963">Cytoplasm</keyword>
<gene>
    <name evidence="9 13" type="primary">ung</name>
    <name evidence="13" type="ORF">QTN47_06845</name>
</gene>
<dbReference type="Pfam" id="PF03167">
    <property type="entry name" value="UDG"/>
    <property type="match status" value="1"/>
</dbReference>
<dbReference type="NCBIfam" id="NF003592">
    <property type="entry name" value="PRK05254.1-5"/>
    <property type="match status" value="1"/>
</dbReference>
<feature type="domain" description="Uracil-DNA glycosylase-like" evidence="12">
    <location>
        <begin position="51"/>
        <end position="211"/>
    </location>
</feature>
<organism evidence="13 14">
    <name type="scientific">Danxiaibacter flavus</name>
    <dbReference type="NCBI Taxonomy" id="3049108"/>
    <lineage>
        <taxon>Bacteria</taxon>
        <taxon>Pseudomonadati</taxon>
        <taxon>Bacteroidota</taxon>
        <taxon>Chitinophagia</taxon>
        <taxon>Chitinophagales</taxon>
        <taxon>Chitinophagaceae</taxon>
        <taxon>Danxiaibacter</taxon>
    </lineage>
</organism>
<dbReference type="EMBL" id="JAULBC010000002">
    <property type="protein sequence ID" value="MEX6687204.1"/>
    <property type="molecule type" value="Genomic_DNA"/>
</dbReference>
<dbReference type="Proteomes" id="UP001560573">
    <property type="component" value="Unassembled WGS sequence"/>
</dbReference>
<sequence length="223" mass="25019">MDVKIEPSWKEALRQEFSKNYFEQIAAFLKVEKTQGKTIYPPGQLIFNAFEQTPFDKVKVVLLGQDPYHGAGQAMGLSFSVPDGIKPPPSLVNIYKELHKDIGMPIPKTGDLTPWARQGVLLLNASLTVRAGEPNSHAKIGWHIFTDAVISKISDEKRGVVFLLWGSFAQQKQVLIDETRHHVLKAAHPSPFSVEKGFFGCKHFSKTNQLLAREGIEPIDWML</sequence>
<dbReference type="HAMAP" id="MF_00148">
    <property type="entry name" value="UDG"/>
    <property type="match status" value="1"/>
</dbReference>
<reference evidence="13 14" key="1">
    <citation type="submission" date="2023-07" db="EMBL/GenBank/DDBJ databases">
        <authorList>
            <person name="Lian W.-H."/>
        </authorList>
    </citation>
    <scope>NUCLEOTIDE SEQUENCE [LARGE SCALE GENOMIC DNA]</scope>
    <source>
        <strain evidence="13 14">SYSU DXS3180</strain>
    </source>
</reference>
<dbReference type="EC" id="3.2.2.27" evidence="4 9"/>
<feature type="active site" description="Proton acceptor" evidence="9 10">
    <location>
        <position position="66"/>
    </location>
</feature>
<comment type="caution">
    <text evidence="13">The sequence shown here is derived from an EMBL/GenBank/DDBJ whole genome shotgun (WGS) entry which is preliminary data.</text>
</comment>
<evidence type="ECO:0000256" key="10">
    <source>
        <dbReference type="PROSITE-ProRule" id="PRU10072"/>
    </source>
</evidence>
<comment type="function">
    <text evidence="2 9 11">Excises uracil residues from the DNA which can arise as a result of misincorporation of dUMP residues by DNA polymerase or due to deamination of cytosine.</text>
</comment>
<evidence type="ECO:0000313" key="13">
    <source>
        <dbReference type="EMBL" id="MEX6687204.1"/>
    </source>
</evidence>
<dbReference type="InterPro" id="IPR002043">
    <property type="entry name" value="UDG_fam1"/>
</dbReference>
<dbReference type="InterPro" id="IPR036895">
    <property type="entry name" value="Uracil-DNA_glycosylase-like_sf"/>
</dbReference>
<dbReference type="NCBIfam" id="NF003589">
    <property type="entry name" value="PRK05254.1-2"/>
    <property type="match status" value="1"/>
</dbReference>
<comment type="catalytic activity">
    <reaction evidence="1 9 11">
        <text>Hydrolyzes single-stranded DNA or mismatched double-stranded DNA and polynucleotides, releasing free uracil.</text>
        <dbReference type="EC" id="3.2.2.27"/>
    </reaction>
</comment>
<proteinExistence type="inferred from homology"/>
<protein>
    <recommendedName>
        <fullName evidence="5 9">Uracil-DNA glycosylase</fullName>
        <shortName evidence="9">UDG</shortName>
        <ecNumber evidence="4 9">3.2.2.27</ecNumber>
    </recommendedName>
</protein>
<evidence type="ECO:0000259" key="12">
    <source>
        <dbReference type="SMART" id="SM00986"/>
    </source>
</evidence>
<keyword evidence="8 9" id="KW-0234">DNA repair</keyword>
<evidence type="ECO:0000256" key="9">
    <source>
        <dbReference type="HAMAP-Rule" id="MF_00148"/>
    </source>
</evidence>
<dbReference type="NCBIfam" id="TIGR00628">
    <property type="entry name" value="ung"/>
    <property type="match status" value="1"/>
</dbReference>
<evidence type="ECO:0000256" key="5">
    <source>
        <dbReference type="ARBA" id="ARBA00018429"/>
    </source>
</evidence>
<name>A0ABV3ZBG2_9BACT</name>
<keyword evidence="7 9" id="KW-0378">Hydrolase</keyword>
<evidence type="ECO:0000256" key="8">
    <source>
        <dbReference type="ARBA" id="ARBA00023204"/>
    </source>
</evidence>
<dbReference type="NCBIfam" id="NF003588">
    <property type="entry name" value="PRK05254.1-1"/>
    <property type="match status" value="1"/>
</dbReference>
<evidence type="ECO:0000256" key="2">
    <source>
        <dbReference type="ARBA" id="ARBA00002631"/>
    </source>
</evidence>
<dbReference type="CDD" id="cd10027">
    <property type="entry name" value="UDG-F1-like"/>
    <property type="match status" value="1"/>
</dbReference>
<dbReference type="Gene3D" id="3.40.470.10">
    <property type="entry name" value="Uracil-DNA glycosylase-like domain"/>
    <property type="match status" value="1"/>
</dbReference>
<evidence type="ECO:0000256" key="4">
    <source>
        <dbReference type="ARBA" id="ARBA00012030"/>
    </source>
</evidence>
<accession>A0ABV3ZBG2</accession>
<keyword evidence="6 9" id="KW-0227">DNA damage</keyword>
<dbReference type="PANTHER" id="PTHR11264">
    <property type="entry name" value="URACIL-DNA GLYCOSYLASE"/>
    <property type="match status" value="1"/>
</dbReference>
<keyword evidence="13" id="KW-0326">Glycosidase</keyword>
<dbReference type="PROSITE" id="PS00130">
    <property type="entry name" value="U_DNA_GLYCOSYLASE"/>
    <property type="match status" value="1"/>
</dbReference>
<evidence type="ECO:0000256" key="11">
    <source>
        <dbReference type="RuleBase" id="RU003780"/>
    </source>
</evidence>
<comment type="similarity">
    <text evidence="3 9 11">Belongs to the uracil-DNA glycosylase (UDG) superfamily. UNG family.</text>
</comment>
<dbReference type="InterPro" id="IPR005122">
    <property type="entry name" value="Uracil-DNA_glycosylase-like"/>
</dbReference>